<accession>A0A397W802</accession>
<keyword evidence="3" id="KW-1185">Reference proteome</keyword>
<organism evidence="2 3">
    <name type="scientific">Gigaspora rosea</name>
    <dbReference type="NCBI Taxonomy" id="44941"/>
    <lineage>
        <taxon>Eukaryota</taxon>
        <taxon>Fungi</taxon>
        <taxon>Fungi incertae sedis</taxon>
        <taxon>Mucoromycota</taxon>
        <taxon>Glomeromycotina</taxon>
        <taxon>Glomeromycetes</taxon>
        <taxon>Diversisporales</taxon>
        <taxon>Gigasporaceae</taxon>
        <taxon>Gigaspora</taxon>
    </lineage>
</organism>
<gene>
    <name evidence="2" type="ORF">C2G38_2153294</name>
</gene>
<feature type="compositionally biased region" description="Basic and acidic residues" evidence="1">
    <location>
        <begin position="22"/>
        <end position="33"/>
    </location>
</feature>
<protein>
    <submittedName>
        <fullName evidence="2">Uncharacterized protein</fullName>
    </submittedName>
</protein>
<reference evidence="2 3" key="1">
    <citation type="submission" date="2018-06" db="EMBL/GenBank/DDBJ databases">
        <title>Comparative genomics reveals the genomic features of Rhizophagus irregularis, R. cerebriforme, R. diaphanum and Gigaspora rosea, and their symbiotic lifestyle signature.</title>
        <authorList>
            <person name="Morin E."/>
            <person name="San Clemente H."/>
            <person name="Chen E.C.H."/>
            <person name="De La Providencia I."/>
            <person name="Hainaut M."/>
            <person name="Kuo A."/>
            <person name="Kohler A."/>
            <person name="Murat C."/>
            <person name="Tang N."/>
            <person name="Roy S."/>
            <person name="Loubradou J."/>
            <person name="Henrissat B."/>
            <person name="Grigoriev I.V."/>
            <person name="Corradi N."/>
            <person name="Roux C."/>
            <person name="Martin F.M."/>
        </authorList>
    </citation>
    <scope>NUCLEOTIDE SEQUENCE [LARGE SCALE GENOMIC DNA]</scope>
    <source>
        <strain evidence="2 3">DAOM 194757</strain>
    </source>
</reference>
<proteinExistence type="predicted"/>
<name>A0A397W802_9GLOM</name>
<feature type="compositionally biased region" description="Basic and acidic residues" evidence="1">
    <location>
        <begin position="54"/>
        <end position="67"/>
    </location>
</feature>
<evidence type="ECO:0000256" key="1">
    <source>
        <dbReference type="SAM" id="MobiDB-lite"/>
    </source>
</evidence>
<dbReference type="OrthoDB" id="2446773at2759"/>
<evidence type="ECO:0000313" key="3">
    <source>
        <dbReference type="Proteomes" id="UP000266673"/>
    </source>
</evidence>
<dbReference type="EMBL" id="QKWP01000018">
    <property type="protein sequence ID" value="RIB30231.1"/>
    <property type="molecule type" value="Genomic_DNA"/>
</dbReference>
<dbReference type="AlphaFoldDB" id="A0A397W802"/>
<feature type="region of interest" description="Disordered" evidence="1">
    <location>
        <begin position="1"/>
        <end position="117"/>
    </location>
</feature>
<dbReference type="Proteomes" id="UP000266673">
    <property type="component" value="Unassembled WGS sequence"/>
</dbReference>
<evidence type="ECO:0000313" key="2">
    <source>
        <dbReference type="EMBL" id="RIB30231.1"/>
    </source>
</evidence>
<comment type="caution">
    <text evidence="2">The sequence shown here is derived from an EMBL/GenBank/DDBJ whole genome shotgun (WGS) entry which is preliminary data.</text>
</comment>
<sequence>MLIKKTNKVPKTQEETTTNSYRDPRRDNHELAQRPKKRQPRTRTETQEETTMNSHRDPRRDNHELAQRPKKRQPQTRTETQEEDQEEKPQTRTETQEETTTNSHRDPRKLTGRTKRNLCQETLKHTRSNVEIGDKTPPRTDERKQLHEDYLKDFLELRRDFGIRERSNITSKLGMKYNMFHTDLMKVLNYYIDQNEFEEQWNWLTEFLAAFELALDICEEAEHISAYKELVYSIPLTFSNPIENQAAGCLTQYA</sequence>